<dbReference type="EMBL" id="CP015506">
    <property type="protein sequence ID" value="AND39733.1"/>
    <property type="molecule type" value="Genomic_DNA"/>
</dbReference>
<dbReference type="AlphaFoldDB" id="A0A160MB36"/>
<dbReference type="KEGG" id="bon:A361_11480"/>
<evidence type="ECO:0000313" key="5">
    <source>
        <dbReference type="EMBL" id="AND39733.1"/>
    </source>
</evidence>
<accession>A0A160MB36</accession>
<dbReference type="RefSeq" id="WP_019382766.1">
    <property type="nucleotide sequence ID" value="NZ_CP015506.1"/>
</dbReference>
<dbReference type="Gene3D" id="1.20.120.530">
    <property type="entry name" value="GntR ligand-binding domain-like"/>
    <property type="match status" value="1"/>
</dbReference>
<evidence type="ECO:0000256" key="2">
    <source>
        <dbReference type="ARBA" id="ARBA00023125"/>
    </source>
</evidence>
<dbReference type="Gene3D" id="1.10.10.10">
    <property type="entry name" value="Winged helix-like DNA-binding domain superfamily/Winged helix DNA-binding domain"/>
    <property type="match status" value="1"/>
</dbReference>
<proteinExistence type="predicted"/>
<keyword evidence="2" id="KW-0238">DNA-binding</keyword>
<evidence type="ECO:0000313" key="6">
    <source>
        <dbReference type="Proteomes" id="UP000077856"/>
    </source>
</evidence>
<dbReference type="InterPro" id="IPR036390">
    <property type="entry name" value="WH_DNA-bd_sf"/>
</dbReference>
<dbReference type="PROSITE" id="PS50949">
    <property type="entry name" value="HTH_GNTR"/>
    <property type="match status" value="1"/>
</dbReference>
<dbReference type="SUPFAM" id="SSF46785">
    <property type="entry name" value="Winged helix' DNA-binding domain"/>
    <property type="match status" value="1"/>
</dbReference>
<dbReference type="InterPro" id="IPR000524">
    <property type="entry name" value="Tscrpt_reg_HTH_GntR"/>
</dbReference>
<dbReference type="eggNOG" id="COG1802">
    <property type="taxonomic scope" value="Bacteria"/>
</dbReference>
<dbReference type="CDD" id="cd07377">
    <property type="entry name" value="WHTH_GntR"/>
    <property type="match status" value="1"/>
</dbReference>
<dbReference type="PANTHER" id="PTHR43537:SF24">
    <property type="entry name" value="GLUCONATE OPERON TRANSCRIPTIONAL REPRESSOR"/>
    <property type="match status" value="1"/>
</dbReference>
<keyword evidence="1" id="KW-0805">Transcription regulation</keyword>
<dbReference type="Proteomes" id="UP000077856">
    <property type="component" value="Chromosome"/>
</dbReference>
<dbReference type="InterPro" id="IPR011711">
    <property type="entry name" value="GntR_C"/>
</dbReference>
<dbReference type="InterPro" id="IPR036388">
    <property type="entry name" value="WH-like_DNA-bd_sf"/>
</dbReference>
<keyword evidence="3" id="KW-0804">Transcription</keyword>
<dbReference type="InterPro" id="IPR008920">
    <property type="entry name" value="TF_FadR/GntR_C"/>
</dbReference>
<dbReference type="SMART" id="SM00895">
    <property type="entry name" value="FCD"/>
    <property type="match status" value="1"/>
</dbReference>
<dbReference type="Pfam" id="PF00392">
    <property type="entry name" value="GntR"/>
    <property type="match status" value="1"/>
</dbReference>
<name>A0A160MB36_9BACI</name>
<feature type="domain" description="HTH gntR-type" evidence="4">
    <location>
        <begin position="11"/>
        <end position="78"/>
    </location>
</feature>
<dbReference type="GO" id="GO:0003677">
    <property type="term" value="F:DNA binding"/>
    <property type="evidence" value="ECO:0007669"/>
    <property type="project" value="UniProtKB-KW"/>
</dbReference>
<evidence type="ECO:0000256" key="1">
    <source>
        <dbReference type="ARBA" id="ARBA00023015"/>
    </source>
</evidence>
<dbReference type="SMART" id="SM00345">
    <property type="entry name" value="HTH_GNTR"/>
    <property type="match status" value="1"/>
</dbReference>
<protein>
    <submittedName>
        <fullName evidence="5">GntR family transcriptional regulator</fullName>
    </submittedName>
</protein>
<dbReference type="PRINTS" id="PR00035">
    <property type="entry name" value="HTHGNTR"/>
</dbReference>
<organism evidence="5 6">
    <name type="scientific">Cytobacillus oceanisediminis 2691</name>
    <dbReference type="NCBI Taxonomy" id="1196031"/>
    <lineage>
        <taxon>Bacteria</taxon>
        <taxon>Bacillati</taxon>
        <taxon>Bacillota</taxon>
        <taxon>Bacilli</taxon>
        <taxon>Bacillales</taxon>
        <taxon>Bacillaceae</taxon>
        <taxon>Cytobacillus</taxon>
    </lineage>
</organism>
<evidence type="ECO:0000259" key="4">
    <source>
        <dbReference type="PROSITE" id="PS50949"/>
    </source>
</evidence>
<dbReference type="STRING" id="1196031.A361_11480"/>
<sequence length="235" mass="27423">MDRTWEENNLISIREHAYLYLKRLILEGEYQAGDRLVERELAAKLNISRTPIREALFRLESQGFVKTVPRKGVVISNISEDEVLEVFTILSSLEVLAVKLAAQRMDTSTQKELDLKIKELMELSEQDEENFNSEHIQMNRLINKASKSPKLYEILSGLIDFIHMAANMGYETPGRRKDSLKEHIDIMKALRDKDAEIAEYLMRIHIENSKKAYMAYINSVKKRDLLKFQQQNVYE</sequence>
<gene>
    <name evidence="5" type="ORF">A361_11480</name>
</gene>
<dbReference type="SUPFAM" id="SSF48008">
    <property type="entry name" value="GntR ligand-binding domain-like"/>
    <property type="match status" value="1"/>
</dbReference>
<dbReference type="Pfam" id="PF07729">
    <property type="entry name" value="FCD"/>
    <property type="match status" value="1"/>
</dbReference>
<dbReference type="PANTHER" id="PTHR43537">
    <property type="entry name" value="TRANSCRIPTIONAL REGULATOR, GNTR FAMILY"/>
    <property type="match status" value="1"/>
</dbReference>
<evidence type="ECO:0000256" key="3">
    <source>
        <dbReference type="ARBA" id="ARBA00023163"/>
    </source>
</evidence>
<reference evidence="5 6" key="1">
    <citation type="submission" date="2016-04" db="EMBL/GenBank/DDBJ databases">
        <title>Complete genome sequence of Bacillus oceanisediminis strain 2691.</title>
        <authorList>
            <person name="Jeong H."/>
            <person name="Kim H.J."/>
            <person name="Lee D.-W."/>
        </authorList>
    </citation>
    <scope>NUCLEOTIDE SEQUENCE [LARGE SCALE GENOMIC DNA]</scope>
    <source>
        <strain evidence="5 6">2691</strain>
    </source>
</reference>
<dbReference type="GO" id="GO:0003700">
    <property type="term" value="F:DNA-binding transcription factor activity"/>
    <property type="evidence" value="ECO:0007669"/>
    <property type="project" value="InterPro"/>
</dbReference>